<evidence type="ECO:0000256" key="1">
    <source>
        <dbReference type="SAM" id="MobiDB-lite"/>
    </source>
</evidence>
<dbReference type="EMBL" id="JANQDX010000015">
    <property type="protein sequence ID" value="KAL0910903.1"/>
    <property type="molecule type" value="Genomic_DNA"/>
</dbReference>
<reference evidence="2 3" key="1">
    <citation type="journal article" date="2024" name="Plant Biotechnol. J.">
        <title>Dendrobium thyrsiflorum genome and its molecular insights into genes involved in important horticultural traits.</title>
        <authorList>
            <person name="Chen B."/>
            <person name="Wang J.Y."/>
            <person name="Zheng P.J."/>
            <person name="Li K.L."/>
            <person name="Liang Y.M."/>
            <person name="Chen X.F."/>
            <person name="Zhang C."/>
            <person name="Zhao X."/>
            <person name="He X."/>
            <person name="Zhang G.Q."/>
            <person name="Liu Z.J."/>
            <person name="Xu Q."/>
        </authorList>
    </citation>
    <scope>NUCLEOTIDE SEQUENCE [LARGE SCALE GENOMIC DNA]</scope>
    <source>
        <strain evidence="2">GZMU011</strain>
    </source>
</reference>
<accession>A0ABD0UKY1</accession>
<gene>
    <name evidence="2" type="ORF">M5K25_018999</name>
</gene>
<protein>
    <submittedName>
        <fullName evidence="2">Uncharacterized protein</fullName>
    </submittedName>
</protein>
<evidence type="ECO:0000313" key="3">
    <source>
        <dbReference type="Proteomes" id="UP001552299"/>
    </source>
</evidence>
<proteinExistence type="predicted"/>
<feature type="region of interest" description="Disordered" evidence="1">
    <location>
        <begin position="132"/>
        <end position="152"/>
    </location>
</feature>
<keyword evidence="3" id="KW-1185">Reference proteome</keyword>
<dbReference type="AlphaFoldDB" id="A0ABD0UKY1"/>
<organism evidence="2 3">
    <name type="scientific">Dendrobium thyrsiflorum</name>
    <name type="common">Pinecone-like raceme dendrobium</name>
    <name type="synonym">Orchid</name>
    <dbReference type="NCBI Taxonomy" id="117978"/>
    <lineage>
        <taxon>Eukaryota</taxon>
        <taxon>Viridiplantae</taxon>
        <taxon>Streptophyta</taxon>
        <taxon>Embryophyta</taxon>
        <taxon>Tracheophyta</taxon>
        <taxon>Spermatophyta</taxon>
        <taxon>Magnoliopsida</taxon>
        <taxon>Liliopsida</taxon>
        <taxon>Asparagales</taxon>
        <taxon>Orchidaceae</taxon>
        <taxon>Epidendroideae</taxon>
        <taxon>Malaxideae</taxon>
        <taxon>Dendrobiinae</taxon>
        <taxon>Dendrobium</taxon>
    </lineage>
</organism>
<evidence type="ECO:0000313" key="2">
    <source>
        <dbReference type="EMBL" id="KAL0910903.1"/>
    </source>
</evidence>
<dbReference type="Proteomes" id="UP001552299">
    <property type="component" value="Unassembled WGS sequence"/>
</dbReference>
<name>A0ABD0UKY1_DENTH</name>
<comment type="caution">
    <text evidence="2">The sequence shown here is derived from an EMBL/GenBank/DDBJ whole genome shotgun (WGS) entry which is preliminary data.</text>
</comment>
<sequence length="190" mass="20605">MASSGDSTTLTAKFSRSEEIRLLTLSSTADSRGSLPSAFESLDICNFHGGVRGIGITRMACGGLVQNVKMRSSVSFLQTKALKRKVGWALFERVPEGCGTSTGTKAARSGGLSFPTTVSAYFRAMPVNNSFPMKNAPRRHEDSSEETDLNMVQKDPNRNEWKMPLERLLVEGKLSSIVLFHAMEALASPG</sequence>